<comment type="caution">
    <text evidence="2">The sequence shown here is derived from an EMBL/GenBank/DDBJ whole genome shotgun (WGS) entry which is preliminary data.</text>
</comment>
<dbReference type="AlphaFoldDB" id="A0A917CA92"/>
<feature type="compositionally biased region" description="Polar residues" evidence="1">
    <location>
        <begin position="89"/>
        <end position="103"/>
    </location>
</feature>
<accession>A0A917CA92</accession>
<evidence type="ECO:0000256" key="1">
    <source>
        <dbReference type="SAM" id="MobiDB-lite"/>
    </source>
</evidence>
<organism evidence="2 3">
    <name type="scientific">Azorhizobium oxalatiphilum</name>
    <dbReference type="NCBI Taxonomy" id="980631"/>
    <lineage>
        <taxon>Bacteria</taxon>
        <taxon>Pseudomonadati</taxon>
        <taxon>Pseudomonadota</taxon>
        <taxon>Alphaproteobacteria</taxon>
        <taxon>Hyphomicrobiales</taxon>
        <taxon>Xanthobacteraceae</taxon>
        <taxon>Azorhizobium</taxon>
    </lineage>
</organism>
<reference evidence="2" key="2">
    <citation type="submission" date="2020-09" db="EMBL/GenBank/DDBJ databases">
        <authorList>
            <person name="Sun Q."/>
            <person name="Sedlacek I."/>
        </authorList>
    </citation>
    <scope>NUCLEOTIDE SEQUENCE</scope>
    <source>
        <strain evidence="2">CCM 7897</strain>
    </source>
</reference>
<keyword evidence="3" id="KW-1185">Reference proteome</keyword>
<sequence>MWSTRGNIRIPARGPIVSWGLRGFGKRSQEMKKVMSKVMSPAGLCAAVALAAGMGAAVSPAAAQSCLEQIVVLQKQLPASATASSSPSDRQSVAAQTDQQPTPGSVAAAGVKQPDSGAAEALNKAQNLQAAGDEKGCLQAVGEARKLIDGK</sequence>
<protein>
    <submittedName>
        <fullName evidence="2">Uncharacterized protein</fullName>
    </submittedName>
</protein>
<dbReference type="Proteomes" id="UP000606044">
    <property type="component" value="Unassembled WGS sequence"/>
</dbReference>
<proteinExistence type="predicted"/>
<evidence type="ECO:0000313" key="2">
    <source>
        <dbReference type="EMBL" id="GGF81385.1"/>
    </source>
</evidence>
<feature type="compositionally biased region" description="Low complexity" evidence="1">
    <location>
        <begin position="78"/>
        <end position="88"/>
    </location>
</feature>
<dbReference type="EMBL" id="BMCT01000008">
    <property type="protein sequence ID" value="GGF81385.1"/>
    <property type="molecule type" value="Genomic_DNA"/>
</dbReference>
<gene>
    <name evidence="2" type="ORF">GCM10007301_46890</name>
</gene>
<reference evidence="2" key="1">
    <citation type="journal article" date="2014" name="Int. J. Syst. Evol. Microbiol.">
        <title>Complete genome sequence of Corynebacterium casei LMG S-19264T (=DSM 44701T), isolated from a smear-ripened cheese.</title>
        <authorList>
            <consortium name="US DOE Joint Genome Institute (JGI-PGF)"/>
            <person name="Walter F."/>
            <person name="Albersmeier A."/>
            <person name="Kalinowski J."/>
            <person name="Ruckert C."/>
        </authorList>
    </citation>
    <scope>NUCLEOTIDE SEQUENCE</scope>
    <source>
        <strain evidence="2">CCM 7897</strain>
    </source>
</reference>
<evidence type="ECO:0000313" key="3">
    <source>
        <dbReference type="Proteomes" id="UP000606044"/>
    </source>
</evidence>
<name>A0A917CA92_9HYPH</name>
<feature type="region of interest" description="Disordered" evidence="1">
    <location>
        <begin position="78"/>
        <end position="119"/>
    </location>
</feature>